<feature type="active site" description="Proton donor" evidence="4">
    <location>
        <position position="175"/>
    </location>
</feature>
<feature type="active site" description="Nucleophile" evidence="4">
    <location>
        <position position="280"/>
    </location>
</feature>
<dbReference type="Pfam" id="PF02156">
    <property type="entry name" value="Glyco_hydro_26"/>
    <property type="match status" value="1"/>
</dbReference>
<protein>
    <recommendedName>
        <fullName evidence="5">GH26 domain-containing protein</fullName>
    </recommendedName>
</protein>
<keyword evidence="7" id="KW-1185">Reference proteome</keyword>
<dbReference type="PANTHER" id="PTHR40079">
    <property type="entry name" value="MANNAN ENDO-1,4-BETA-MANNOSIDASE E-RELATED"/>
    <property type="match status" value="1"/>
</dbReference>
<dbReference type="PROSITE" id="PS51764">
    <property type="entry name" value="GH26"/>
    <property type="match status" value="1"/>
</dbReference>
<sequence>MNTAMLSAVVFGVYHEAAIAQQAQSTASAQTGGLTKVDPKVARALATKTVPTKQQFVAATANYFGVMAADVPWNGTAVGKLAQAAGGVAPNMSETFTTWVQDFPAATVADSYAHDELPVITWEPWAQGGTTKAQAKQPAYALSQITGGRYDAYITRFAQAAAAQQWPVAIRFAHEMNGDWYPWCEKVNGNAPGSYVAAWKHVHDIFTRAGANNVIWIWAPNILRGAQSRLSLDELYPGDAYVDWIGLSAYDDHETTAMQLLGPTMAKIRAFTNKPLLLAETGSQSGAQKPGWTADLLDWVQQRTDVIGFVWSEYQVGRGGSTADWRFDADPATQTAFRDGIKKLSLVAVGQ</sequence>
<dbReference type="EMBL" id="JAGSXH010000052">
    <property type="protein sequence ID" value="MBS2964483.1"/>
    <property type="molecule type" value="Genomic_DNA"/>
</dbReference>
<evidence type="ECO:0000256" key="4">
    <source>
        <dbReference type="PROSITE-ProRule" id="PRU01100"/>
    </source>
</evidence>
<dbReference type="GO" id="GO:0006080">
    <property type="term" value="P:substituted mannan metabolic process"/>
    <property type="evidence" value="ECO:0007669"/>
    <property type="project" value="InterPro"/>
</dbReference>
<feature type="domain" description="GH26" evidence="5">
    <location>
        <begin position="45"/>
        <end position="337"/>
    </location>
</feature>
<dbReference type="PRINTS" id="PR00739">
    <property type="entry name" value="GLHYDRLASE26"/>
</dbReference>
<gene>
    <name evidence="6" type="ORF">KGA66_15605</name>
</gene>
<dbReference type="Proteomes" id="UP000677913">
    <property type="component" value="Unassembled WGS sequence"/>
</dbReference>
<dbReference type="SUPFAM" id="SSF51445">
    <property type="entry name" value="(Trans)glycosidases"/>
    <property type="match status" value="1"/>
</dbReference>
<dbReference type="AlphaFoldDB" id="A0A8J7WLD2"/>
<accession>A0A8J7WLD2</accession>
<comment type="caution">
    <text evidence="6">The sequence shown here is derived from an EMBL/GenBank/DDBJ whole genome shotgun (WGS) entry which is preliminary data.</text>
</comment>
<evidence type="ECO:0000256" key="1">
    <source>
        <dbReference type="ARBA" id="ARBA00007754"/>
    </source>
</evidence>
<proteinExistence type="inferred from homology"/>
<dbReference type="InterPro" id="IPR022790">
    <property type="entry name" value="GH26_dom"/>
</dbReference>
<evidence type="ECO:0000259" key="5">
    <source>
        <dbReference type="PROSITE" id="PS51764"/>
    </source>
</evidence>
<dbReference type="Gene3D" id="3.20.20.80">
    <property type="entry name" value="Glycosidases"/>
    <property type="match status" value="1"/>
</dbReference>
<evidence type="ECO:0000256" key="3">
    <source>
        <dbReference type="ARBA" id="ARBA00023295"/>
    </source>
</evidence>
<dbReference type="GO" id="GO:0016985">
    <property type="term" value="F:mannan endo-1,4-beta-mannosidase activity"/>
    <property type="evidence" value="ECO:0007669"/>
    <property type="project" value="InterPro"/>
</dbReference>
<evidence type="ECO:0000313" key="7">
    <source>
        <dbReference type="Proteomes" id="UP000677913"/>
    </source>
</evidence>
<evidence type="ECO:0000256" key="2">
    <source>
        <dbReference type="ARBA" id="ARBA00022801"/>
    </source>
</evidence>
<dbReference type="InterPro" id="IPR000805">
    <property type="entry name" value="Glyco_hydro_26"/>
</dbReference>
<dbReference type="RefSeq" id="WP_211468849.1">
    <property type="nucleotide sequence ID" value="NZ_JAGSXH010000052.1"/>
</dbReference>
<keyword evidence="2 4" id="KW-0378">Hydrolase</keyword>
<dbReference type="InterPro" id="IPR017853">
    <property type="entry name" value="GH"/>
</dbReference>
<comment type="similarity">
    <text evidence="1 4">Belongs to the glycosyl hydrolase 26 family.</text>
</comment>
<keyword evidence="3 4" id="KW-0326">Glycosidase</keyword>
<name>A0A8J7WLD2_9ACTN</name>
<evidence type="ECO:0000313" key="6">
    <source>
        <dbReference type="EMBL" id="MBS2964483.1"/>
    </source>
</evidence>
<organism evidence="6 7">
    <name type="scientific">Actinocrinis puniceicyclus</name>
    <dbReference type="NCBI Taxonomy" id="977794"/>
    <lineage>
        <taxon>Bacteria</taxon>
        <taxon>Bacillati</taxon>
        <taxon>Actinomycetota</taxon>
        <taxon>Actinomycetes</taxon>
        <taxon>Catenulisporales</taxon>
        <taxon>Actinospicaceae</taxon>
        <taxon>Actinocrinis</taxon>
    </lineage>
</organism>
<reference evidence="6" key="1">
    <citation type="submission" date="2021-04" db="EMBL/GenBank/DDBJ databases">
        <title>Genome based classification of Actinospica acidithermotolerans sp. nov., an actinobacterium isolated from an Indonesian hot spring.</title>
        <authorList>
            <person name="Kusuma A.B."/>
            <person name="Putra K.E."/>
            <person name="Nafisah S."/>
            <person name="Loh J."/>
            <person name="Nouioui I."/>
            <person name="Goodfellow M."/>
        </authorList>
    </citation>
    <scope>NUCLEOTIDE SEQUENCE</scope>
    <source>
        <strain evidence="6">DSM 45618</strain>
    </source>
</reference>
<dbReference type="PANTHER" id="PTHR40079:SF4">
    <property type="entry name" value="GH26 DOMAIN-CONTAINING PROTEIN-RELATED"/>
    <property type="match status" value="1"/>
</dbReference>